<dbReference type="Proteomes" id="UP000790709">
    <property type="component" value="Unassembled WGS sequence"/>
</dbReference>
<organism evidence="1 2">
    <name type="scientific">Leucogyrophana mollusca</name>
    <dbReference type="NCBI Taxonomy" id="85980"/>
    <lineage>
        <taxon>Eukaryota</taxon>
        <taxon>Fungi</taxon>
        <taxon>Dikarya</taxon>
        <taxon>Basidiomycota</taxon>
        <taxon>Agaricomycotina</taxon>
        <taxon>Agaricomycetes</taxon>
        <taxon>Agaricomycetidae</taxon>
        <taxon>Boletales</taxon>
        <taxon>Boletales incertae sedis</taxon>
        <taxon>Leucogyrophana</taxon>
    </lineage>
</organism>
<name>A0ACB8C165_9AGAM</name>
<proteinExistence type="predicted"/>
<accession>A0ACB8C165</accession>
<evidence type="ECO:0000313" key="2">
    <source>
        <dbReference type="Proteomes" id="UP000790709"/>
    </source>
</evidence>
<gene>
    <name evidence="1" type="ORF">BV22DRAFT_10062</name>
</gene>
<keyword evidence="2" id="KW-1185">Reference proteome</keyword>
<reference evidence="1" key="1">
    <citation type="journal article" date="2021" name="New Phytol.">
        <title>Evolutionary innovations through gain and loss of genes in the ectomycorrhizal Boletales.</title>
        <authorList>
            <person name="Wu G."/>
            <person name="Miyauchi S."/>
            <person name="Morin E."/>
            <person name="Kuo A."/>
            <person name="Drula E."/>
            <person name="Varga T."/>
            <person name="Kohler A."/>
            <person name="Feng B."/>
            <person name="Cao Y."/>
            <person name="Lipzen A."/>
            <person name="Daum C."/>
            <person name="Hundley H."/>
            <person name="Pangilinan J."/>
            <person name="Johnson J."/>
            <person name="Barry K."/>
            <person name="LaButti K."/>
            <person name="Ng V."/>
            <person name="Ahrendt S."/>
            <person name="Min B."/>
            <person name="Choi I.G."/>
            <person name="Park H."/>
            <person name="Plett J.M."/>
            <person name="Magnuson J."/>
            <person name="Spatafora J.W."/>
            <person name="Nagy L.G."/>
            <person name="Henrissat B."/>
            <person name="Grigoriev I.V."/>
            <person name="Yang Z.L."/>
            <person name="Xu J."/>
            <person name="Martin F.M."/>
        </authorList>
    </citation>
    <scope>NUCLEOTIDE SEQUENCE</scope>
    <source>
        <strain evidence="1">KUC20120723A-06</strain>
    </source>
</reference>
<evidence type="ECO:0000313" key="1">
    <source>
        <dbReference type="EMBL" id="KAH7931310.1"/>
    </source>
</evidence>
<sequence>MRFADYPTYLGPRKHRRSRRVSFGPKRTCMAKTEAVAYCHDSSDDDEESVYEDCLSHYAGFEHDDDELLNRECYASIERSKRQAWQLRQVEPGLFDSEEYASSQVRKVCTYALSTTSRFR</sequence>
<dbReference type="EMBL" id="MU266327">
    <property type="protein sequence ID" value="KAH7931310.1"/>
    <property type="molecule type" value="Genomic_DNA"/>
</dbReference>
<protein>
    <submittedName>
        <fullName evidence="1">Uncharacterized protein</fullName>
    </submittedName>
</protein>
<comment type="caution">
    <text evidence="1">The sequence shown here is derived from an EMBL/GenBank/DDBJ whole genome shotgun (WGS) entry which is preliminary data.</text>
</comment>